<dbReference type="Proteomes" id="UP000030693">
    <property type="component" value="Unassembled WGS sequence"/>
</dbReference>
<feature type="region of interest" description="Disordered" evidence="1">
    <location>
        <begin position="2662"/>
        <end position="2697"/>
    </location>
</feature>
<accession>A0A058Z3R8</accession>
<dbReference type="STRING" id="691883.A0A058Z3R8"/>
<dbReference type="eggNOG" id="ENOG502QT0W">
    <property type="taxonomic scope" value="Eukaryota"/>
</dbReference>
<dbReference type="GeneID" id="20529820"/>
<feature type="region of interest" description="Disordered" evidence="1">
    <location>
        <begin position="1724"/>
        <end position="1791"/>
    </location>
</feature>
<feature type="compositionally biased region" description="Acidic residues" evidence="1">
    <location>
        <begin position="1750"/>
        <end position="1777"/>
    </location>
</feature>
<protein>
    <submittedName>
        <fullName evidence="2">Uncharacterized protein</fullName>
    </submittedName>
</protein>
<evidence type="ECO:0000313" key="2">
    <source>
        <dbReference type="EMBL" id="KCV68167.1"/>
    </source>
</evidence>
<feature type="compositionally biased region" description="Gly residues" evidence="1">
    <location>
        <begin position="2666"/>
        <end position="2676"/>
    </location>
</feature>
<feature type="compositionally biased region" description="Low complexity" evidence="1">
    <location>
        <begin position="2559"/>
        <end position="2568"/>
    </location>
</feature>
<dbReference type="EMBL" id="KB932209">
    <property type="protein sequence ID" value="KCV68167.1"/>
    <property type="molecule type" value="Genomic_DNA"/>
</dbReference>
<keyword evidence="3" id="KW-1185">Reference proteome</keyword>
<feature type="compositionally biased region" description="Basic and acidic residues" evidence="1">
    <location>
        <begin position="1724"/>
        <end position="1733"/>
    </location>
</feature>
<feature type="region of interest" description="Disordered" evidence="1">
    <location>
        <begin position="860"/>
        <end position="882"/>
    </location>
</feature>
<evidence type="ECO:0000313" key="3">
    <source>
        <dbReference type="Proteomes" id="UP000030693"/>
    </source>
</evidence>
<dbReference type="RefSeq" id="XP_009497221.1">
    <property type="nucleotide sequence ID" value="XM_009498946.1"/>
</dbReference>
<gene>
    <name evidence="2" type="ORF">H696_05095</name>
</gene>
<organism evidence="2">
    <name type="scientific">Fonticula alba</name>
    <name type="common">Slime mold</name>
    <dbReference type="NCBI Taxonomy" id="691883"/>
    <lineage>
        <taxon>Eukaryota</taxon>
        <taxon>Rotosphaerida</taxon>
        <taxon>Fonticulaceae</taxon>
        <taxon>Fonticula</taxon>
    </lineage>
</organism>
<name>A0A058Z3R8_FONAL</name>
<dbReference type="OrthoDB" id="17798at2759"/>
<proteinExistence type="predicted"/>
<sequence>MTIRQIVDSESQAGFFSSKDDLMQLEAFAFADNREAFLQETTFSSPRVKTFLTLLYKLQDVSQPLDLPAISAELEKFSRNGSHEHSQLLDSIFKLRLGSSLLVNGVGPTFSSEAVADFQKQFLQFLQKFFNIPDVSAQPVPFSEKSSAAAGASAHPTLLNNNIIDPVKTVEALLSENGYDYTSLSPQALALVNPDTVKSDNLANFIHALSPVDPRLPKLIVRAASSGMDFSDRVELLPTSSIEYIISKVSSNKASNLRLYPILLHRRYLESAYSRAPTEENLHEYLKTHMKWVQKSSLPASFMSRWMEAFLDVDRTLRTREAMAAGQTGPVKLDLANFERYWTLHPYSLRRFMSGITIKEPNYQFLVSDNDGAVPPVADLPGMVEAYFESYFLQKGMTDTITSSFTPSDIHPLFARIMLQNGGTVALPATPANEAKWIASLPDYEYRSLVESSELTFASAANRSFFRAGQPVSLSLHVKNIPLLRIKAFRLNIEAYFNKHGRAPNPTDLNLDGLDGFAHEETHSYEAVPPVRRQLLTYSFPQLTQPGEYIIEFIGRGTSSRAHIRIESLTLMEKLVPKGHLLCLLDSDGAIVKPTREAPVSVKFAGVTYRAASSGDILIPFGRDGSHSQALAHSESHGGGGSGARRGGDGLDANIPSSWPDSRERPVIASELPLLQRGDHFQVAASSFTRLAENYELSIACLLPRESLMPHTMASLVVRPVVRVGGCQVPVPLDFFRAPVPGVAASAGPLVLGRLVICAQTADGNRITTQYSRVRLSSTADLVRQFRVPPNLISVDVRLVVELRALCAVGSEEPIRLAASQSIEVSSSLSQQAPIDFFLLPPSQLAPAADVFAKTSDMPTLCSSSGDAPAPTPRADHPARRSIVNPTNILTNALGKLKTSLGGSASSAGSASVASVASVSSVASPSLGSANASGSLSDADVSDGGDDLQWSAAAPLPHVASGYRLAVLGPAGEALPNVTLSLWLTTTWCRYRADLQPFHRGRHHGDGQGSAHGVSHGSSFRVAMTLVTDEAGTVALGPLAGVLTVEVHARCSWVDGYISRTFALPAAQENRMWSTSSNTVVVAPDEVVDIPIGFAGTSQPLHTPMVSLFSTSLSHRALPLVNWSKAVRVGLPSSAALLSRPMHATIDARGLPPGRYQLFVDGQLARPVLVAQRRLTVGGAPASAAGTVSTTGTPVSSQHWLDSHLVLENDLLFHRRAPRDLVVRQCELMPDGQSMQLHLGNVTPATRVHVVFSQLASEHASTELSTTLPAVPTHSSDQPSFKPTGSFASNRSLGDETVYVMSRQKLGSSPAPGSMLRKPHALVNPVPLKETSTKKDEVRDSSAYREDVVGVGRQLREKAARVADDVRLLHGDNANTGDFLSLGFAGRHAHPVTNLISPSHLAPACDFLAPVAVTLTNLRPCLRSGRLVIPLPPVSNGACPWTVAEVLAADTESTASLRVALQQGPRPAAGGVPSAVAGGLPATPATGYLFSRDVRFFSSIPRAPVAPGQEAEAHLAPALGDFVIDRKVSLLTPAAPAIQVSTSALSSYRLLSTLDSVVSLLRQSRSNLPPAADGLLTRMLAWPALTTAQKRHWLSKHASHELHLFIWRRDRVFFEEHVRPLLVAKVRHTFIDRWLLDESLEFYTSPVAMQSLNVFELLLLGFAESPGHQVTPEQRLAALRRVELLAPETADPTQWTEHHKMVLDSSDDIDDLLQELLGSSELDTKKSDAASKDDEADSDASDSDKSTDSDSFEEVSSDDGDSDAEELNLDEDEDDDSAGNPFAVSRSSSGRGDMLMGFGGGFMAAGGPPPPPPAARCPAPGAAPPPPVACMAGPPQPQLMMARMAAPMSLMSVDAEMSSMPTRSRSVKSAGLMSMAAAPLRMAKKSMAATRGGAFANAMPSYDEMAALSDQMEVDQDPSYESLDVTRQYGESEYFACGSGYSESLIGPGIFWADYARHGRLEGFLSGNFLFATGNVNELLLVLFALDLPLGAALPSGSATAATAAATPVNIAVEGALTHISSSSPVIAFHLDLVETGRSPAADATMAGATSASTGGTTSATAAGGASPIFMVQRFIDPTDSTIRLPNGLSMDRTETGPFIVGRIYRCFVIMINMTSASVVVNPYIELPDGSMPISSLISNLPITLYPYQAHRTEFTFYFPRAGRFAVYPAHVSLSTSSSVPQLLGVAPAEPRILDVVDSLQERNARRAALATTAAGSSATGAAAAPASWATLCSDANTPAEEILAHLRREDVRVNQLNMGLVFWRLGQDINFFRDFVAALRDAGHFDANVWRFALTHLQAAWKANPGAGAAGRAAGQPAFLVQCVRDLLEQSHINRRLVNSLRLVTLETPILRHRPMVDMPGFSVDVYDYSPLVNPRSHQFGSDRDGPAAPVATAADAVASLAVAVAQSAPTGATTGKHFGAKHINILNDSFRGHYHRFISYLAALNRRPTVDEWLVACCYPILQDRIEAARDVLTRFIVPTYRPEAPGNSIQLDYLVAYLDLLSPISEGDSDGTRALTFPLARQLANKHADCPALGWQKHFADISQYLDEVERDQQLASAASPAASSTKQEGAPAVAVADGGEGQPSDAPAVVHTETSHSGADARNKRMTAVVDAQPVFSFTLVVDSYSLRVTHRGLKAVRVRYFPINTELMFSQEPFAAELSGQGSGGSGGSPGGESDNSRPTKRSRGPSDAGSSDTFAAQFVMPAHEEILRLDGGAASLAVVNTSVLPLAERYRSSNFVIEVAAMYEPASTAPLLQRVASLPTETAFYSSSVVAVQLSANYGQLLATNQVTGRALRGAYCKVYAMPASGGEGGKAKFVKDGYTDLRGRFDYASVSTMSIKEMSRLAIFVSAPGLGAHISHCLPPRS</sequence>
<reference evidence="2" key="1">
    <citation type="submission" date="2013-04" db="EMBL/GenBank/DDBJ databases">
        <title>The Genome Sequence of Fonticula alba ATCC 38817.</title>
        <authorList>
            <consortium name="The Broad Institute Genomics Platform"/>
            <person name="Russ C."/>
            <person name="Cuomo C."/>
            <person name="Burger G."/>
            <person name="Gray M.W."/>
            <person name="Holland P.W.H."/>
            <person name="King N."/>
            <person name="Lang F.B.F."/>
            <person name="Roger A.J."/>
            <person name="Ruiz-Trillo I."/>
            <person name="Brown M."/>
            <person name="Walker B."/>
            <person name="Young S."/>
            <person name="Zeng Q."/>
            <person name="Gargeya S."/>
            <person name="Fitzgerald M."/>
            <person name="Haas B."/>
            <person name="Abouelleil A."/>
            <person name="Allen A.W."/>
            <person name="Alvarado L."/>
            <person name="Arachchi H.M."/>
            <person name="Berlin A.M."/>
            <person name="Chapman S.B."/>
            <person name="Gainer-Dewar J."/>
            <person name="Goldberg J."/>
            <person name="Griggs A."/>
            <person name="Gujja S."/>
            <person name="Hansen M."/>
            <person name="Howarth C."/>
            <person name="Imamovic A."/>
            <person name="Ireland A."/>
            <person name="Larimer J."/>
            <person name="McCowan C."/>
            <person name="Murphy C."/>
            <person name="Pearson M."/>
            <person name="Poon T.W."/>
            <person name="Priest M."/>
            <person name="Roberts A."/>
            <person name="Saif S."/>
            <person name="Shea T."/>
            <person name="Sisk P."/>
            <person name="Sykes S."/>
            <person name="Wortman J."/>
            <person name="Nusbaum C."/>
            <person name="Birren B."/>
        </authorList>
    </citation>
    <scope>NUCLEOTIDE SEQUENCE [LARGE SCALE GENOMIC DNA]</scope>
    <source>
        <strain evidence="2">ATCC 38817</strain>
    </source>
</reference>
<feature type="region of interest" description="Disordered" evidence="1">
    <location>
        <begin position="1269"/>
        <end position="1288"/>
    </location>
</feature>
<feature type="region of interest" description="Disordered" evidence="1">
    <location>
        <begin position="2559"/>
        <end position="2606"/>
    </location>
</feature>
<feature type="region of interest" description="Disordered" evidence="1">
    <location>
        <begin position="628"/>
        <end position="663"/>
    </location>
</feature>
<evidence type="ECO:0000256" key="1">
    <source>
        <dbReference type="SAM" id="MobiDB-lite"/>
    </source>
</evidence>